<evidence type="ECO:0000313" key="2">
    <source>
        <dbReference type="Proteomes" id="UP001179280"/>
    </source>
</evidence>
<name>A0ABS2SZ76_9BACI</name>
<dbReference type="Proteomes" id="UP001179280">
    <property type="component" value="Unassembled WGS sequence"/>
</dbReference>
<dbReference type="RefSeq" id="WP_204468650.1">
    <property type="nucleotide sequence ID" value="NZ_JAFBCV010000017.1"/>
</dbReference>
<gene>
    <name evidence="1" type="ORF">JOC54_004111</name>
</gene>
<protein>
    <submittedName>
        <fullName evidence="1">Uncharacterized protein</fullName>
    </submittedName>
</protein>
<sequence>MIKKLFYKKSPTNLTIKAIEAKLAEYGFSNGFTQEVGSVLAERKKEFDNDTLFQKWLTRLHYRLPEGFKSEGKAAQLYDQYKIEIDHVLKQLEQETKLSWQTQTEDLNYLNESARKCQLVIRHRLTEAIDEILDQC</sequence>
<comment type="caution">
    <text evidence="1">The sequence shown here is derived from an EMBL/GenBank/DDBJ whole genome shotgun (WGS) entry which is preliminary data.</text>
</comment>
<dbReference type="EMBL" id="JAFBCV010000017">
    <property type="protein sequence ID" value="MBM7840818.1"/>
    <property type="molecule type" value="Genomic_DNA"/>
</dbReference>
<organism evidence="1 2">
    <name type="scientific">Shouchella xiaoxiensis</name>
    <dbReference type="NCBI Taxonomy" id="766895"/>
    <lineage>
        <taxon>Bacteria</taxon>
        <taxon>Bacillati</taxon>
        <taxon>Bacillota</taxon>
        <taxon>Bacilli</taxon>
        <taxon>Bacillales</taxon>
        <taxon>Bacillaceae</taxon>
        <taxon>Shouchella</taxon>
    </lineage>
</organism>
<evidence type="ECO:0000313" key="1">
    <source>
        <dbReference type="EMBL" id="MBM7840818.1"/>
    </source>
</evidence>
<accession>A0ABS2SZ76</accession>
<proteinExistence type="predicted"/>
<reference evidence="1" key="1">
    <citation type="submission" date="2021-01" db="EMBL/GenBank/DDBJ databases">
        <title>Genomic Encyclopedia of Type Strains, Phase IV (KMG-IV): sequencing the most valuable type-strain genomes for metagenomic binning, comparative biology and taxonomic classification.</title>
        <authorList>
            <person name="Goeker M."/>
        </authorList>
    </citation>
    <scope>NUCLEOTIDE SEQUENCE</scope>
    <source>
        <strain evidence="1">DSM 21943</strain>
    </source>
</reference>
<keyword evidence="2" id="KW-1185">Reference proteome</keyword>